<dbReference type="FunFam" id="3.90.1480.20:FF:000012">
    <property type="entry name" value="ST6 beta-galactoside alpha-2,6-sialyltransferase 1"/>
    <property type="match status" value="1"/>
</dbReference>
<protein>
    <recommendedName>
        <fullName evidence="17">Beta-galactoside alpha-2,6-sialyltransferase 1</fullName>
        <ecNumber evidence="16">2.4.3.1</ecNumber>
    </recommendedName>
    <alternativeName>
        <fullName evidence="20">CMP-N-acetylneuraminate-beta-galactosamide-alpha-2,6-sialyltransferase 1</fullName>
    </alternativeName>
    <alternativeName>
        <fullName evidence="19">ST6Gal I</fullName>
    </alternativeName>
    <alternativeName>
        <fullName evidence="18">Sialyltransferase 1</fullName>
    </alternativeName>
</protein>
<dbReference type="InterPro" id="IPR038578">
    <property type="entry name" value="GT29-like_sf"/>
</dbReference>
<dbReference type="GO" id="GO:0005576">
    <property type="term" value="C:extracellular region"/>
    <property type="evidence" value="ECO:0007669"/>
    <property type="project" value="UniProtKB-SubCell"/>
</dbReference>
<dbReference type="CDD" id="cd23968">
    <property type="entry name" value="GT29_ST6GAL1_2"/>
    <property type="match status" value="1"/>
</dbReference>
<dbReference type="GO" id="GO:0032580">
    <property type="term" value="C:Golgi cisterna membrane"/>
    <property type="evidence" value="ECO:0007669"/>
    <property type="project" value="UniProtKB-SubCell"/>
</dbReference>
<keyword evidence="13" id="KW-1015">Disulfide bond</keyword>
<evidence type="ECO:0000256" key="4">
    <source>
        <dbReference type="ARBA" id="ARBA00006003"/>
    </source>
</evidence>
<dbReference type="PANTHER" id="PTHR46059">
    <property type="entry name" value="BETA-GALACTOSIDE ALPHA-2,6-SIALYLTRANSFERASE"/>
    <property type="match status" value="1"/>
</dbReference>
<comment type="catalytic activity">
    <reaction evidence="15">
        <text>a beta-D-galactoside + CMP-N-acetyl-beta-neuraminate = an N-acetyl-alpha-neuraminyl-(2-&gt;6)-beta-D-galactosyl derivative + CMP + H(+)</text>
        <dbReference type="Rhea" id="RHEA:52104"/>
        <dbReference type="ChEBI" id="CHEBI:15378"/>
        <dbReference type="ChEBI" id="CHEBI:28034"/>
        <dbReference type="ChEBI" id="CHEBI:57812"/>
        <dbReference type="ChEBI" id="CHEBI:60377"/>
        <dbReference type="ChEBI" id="CHEBI:136398"/>
        <dbReference type="EC" id="2.4.3.1"/>
    </reaction>
</comment>
<comment type="pathway">
    <text evidence="3">Protein modification; protein glycosylation.</text>
</comment>
<evidence type="ECO:0000256" key="17">
    <source>
        <dbReference type="ARBA" id="ARBA00069321"/>
    </source>
</evidence>
<evidence type="ECO:0000256" key="2">
    <source>
        <dbReference type="ARBA" id="ARBA00004613"/>
    </source>
</evidence>
<dbReference type="GO" id="GO:0003835">
    <property type="term" value="F:beta-galactoside alpha-2,6-sialyltransferase activity"/>
    <property type="evidence" value="ECO:0007669"/>
    <property type="project" value="UniProtKB-EC"/>
</dbReference>
<keyword evidence="5" id="KW-0964">Secreted</keyword>
<evidence type="ECO:0000256" key="14">
    <source>
        <dbReference type="ARBA" id="ARBA00023180"/>
    </source>
</evidence>
<sequence>MKAAAMSVWIFINLLCFGMCGYLYLIWSQYWMNIERQRLFNKTPSIPQHSSVSEITFQETSYSEKYDFNSVFNNTIVKEKNGHINRRSIVAMKTSGKLSQSSGQTRPFTNIVRKSHGSPRFPNIHKPILEFDSDKYVCNDYLTSECEARTAEFKTLLLKEFHRVLMSDSKVFTSGLNSQNTYDVHYERGQWKERTKKDILCALAGVSVQTVTAEDEPFKMLNYNIPKDPLQCHRTFKTCAVVTSAGSLLGSHLGDFIDSHDMVLRFNNAPTENFTEDVGSKTTFRVLNSQVVTKPEYNFLDNPLYNGVSILIWDPANYSSTLDEWYHHPDFTLFPVYKRLLEIRPQADVHLLYPKVLWGLWTVLQDSSPYRLRRNPPSSGFIGVWFALHRCNRVRVFEYVPSIRATRRCHYHSPRTDTACTLGAWHPLAQEKALTERIRENSDIDVFQRGFLDLPGLNNINCKT</sequence>
<keyword evidence="12 21" id="KW-0472">Membrane</keyword>
<evidence type="ECO:0000256" key="9">
    <source>
        <dbReference type="ARBA" id="ARBA00022968"/>
    </source>
</evidence>
<comment type="subcellular location">
    <subcellularLocation>
        <location evidence="1">Golgi apparatus</location>
        <location evidence="1">Golgi stack membrane</location>
        <topology evidence="1">Single-pass type II membrane protein</topology>
    </subcellularLocation>
    <subcellularLocation>
        <location evidence="2">Secreted</location>
    </subcellularLocation>
</comment>
<evidence type="ECO:0000256" key="20">
    <source>
        <dbReference type="ARBA" id="ARBA00080062"/>
    </source>
</evidence>
<evidence type="ECO:0000256" key="10">
    <source>
        <dbReference type="ARBA" id="ARBA00022989"/>
    </source>
</evidence>
<dbReference type="Gene3D" id="3.90.1480.20">
    <property type="entry name" value="Glycosyl transferase family 29"/>
    <property type="match status" value="1"/>
</dbReference>
<dbReference type="Proteomes" id="UP001314205">
    <property type="component" value="Unassembled WGS sequence"/>
</dbReference>
<organism evidence="22 23">
    <name type="scientific">Parnassius mnemosyne</name>
    <name type="common">clouded apollo</name>
    <dbReference type="NCBI Taxonomy" id="213953"/>
    <lineage>
        <taxon>Eukaryota</taxon>
        <taxon>Metazoa</taxon>
        <taxon>Ecdysozoa</taxon>
        <taxon>Arthropoda</taxon>
        <taxon>Hexapoda</taxon>
        <taxon>Insecta</taxon>
        <taxon>Pterygota</taxon>
        <taxon>Neoptera</taxon>
        <taxon>Endopterygota</taxon>
        <taxon>Lepidoptera</taxon>
        <taxon>Glossata</taxon>
        <taxon>Ditrysia</taxon>
        <taxon>Papilionoidea</taxon>
        <taxon>Papilionidae</taxon>
        <taxon>Parnassiinae</taxon>
        <taxon>Parnassini</taxon>
        <taxon>Parnassius</taxon>
        <taxon>Driopa</taxon>
    </lineage>
</organism>
<dbReference type="EMBL" id="CAVLGL010000115">
    <property type="protein sequence ID" value="CAK1599768.1"/>
    <property type="molecule type" value="Genomic_DNA"/>
</dbReference>
<evidence type="ECO:0000256" key="11">
    <source>
        <dbReference type="ARBA" id="ARBA00023034"/>
    </source>
</evidence>
<gene>
    <name evidence="22" type="ORF">PARMNEM_LOCUS18613</name>
</gene>
<keyword evidence="7" id="KW-0808">Transferase</keyword>
<dbReference type="Pfam" id="PF00777">
    <property type="entry name" value="Glyco_transf_29"/>
    <property type="match status" value="1"/>
</dbReference>
<evidence type="ECO:0000256" key="1">
    <source>
        <dbReference type="ARBA" id="ARBA00004447"/>
    </source>
</evidence>
<evidence type="ECO:0000256" key="6">
    <source>
        <dbReference type="ARBA" id="ARBA00022676"/>
    </source>
</evidence>
<evidence type="ECO:0000313" key="22">
    <source>
        <dbReference type="EMBL" id="CAK1599768.1"/>
    </source>
</evidence>
<reference evidence="22 23" key="1">
    <citation type="submission" date="2023-11" db="EMBL/GenBank/DDBJ databases">
        <authorList>
            <person name="Hedman E."/>
            <person name="Englund M."/>
            <person name="Stromberg M."/>
            <person name="Nyberg Akerstrom W."/>
            <person name="Nylinder S."/>
            <person name="Jareborg N."/>
            <person name="Kallberg Y."/>
            <person name="Kronander E."/>
        </authorList>
    </citation>
    <scope>NUCLEOTIDE SEQUENCE [LARGE SCALE GENOMIC DNA]</scope>
</reference>
<feature type="transmembrane region" description="Helical" evidence="21">
    <location>
        <begin position="6"/>
        <end position="27"/>
    </location>
</feature>
<evidence type="ECO:0000256" key="13">
    <source>
        <dbReference type="ARBA" id="ARBA00023157"/>
    </source>
</evidence>
<keyword evidence="14" id="KW-0325">Glycoprotein</keyword>
<comment type="similarity">
    <text evidence="4">Belongs to the glycosyltransferase 29 family.</text>
</comment>
<evidence type="ECO:0000256" key="21">
    <source>
        <dbReference type="SAM" id="Phobius"/>
    </source>
</evidence>
<evidence type="ECO:0000256" key="3">
    <source>
        <dbReference type="ARBA" id="ARBA00004922"/>
    </source>
</evidence>
<evidence type="ECO:0000256" key="16">
    <source>
        <dbReference type="ARBA" id="ARBA00034329"/>
    </source>
</evidence>
<dbReference type="EC" id="2.4.3.1" evidence="16"/>
<keyword evidence="11" id="KW-0333">Golgi apparatus</keyword>
<dbReference type="AlphaFoldDB" id="A0AAV1LWL3"/>
<keyword evidence="23" id="KW-1185">Reference proteome</keyword>
<keyword evidence="9" id="KW-0735">Signal-anchor</keyword>
<evidence type="ECO:0000256" key="12">
    <source>
        <dbReference type="ARBA" id="ARBA00023136"/>
    </source>
</evidence>
<keyword evidence="10 21" id="KW-1133">Transmembrane helix</keyword>
<dbReference type="GO" id="GO:0097503">
    <property type="term" value="P:sialylation"/>
    <property type="evidence" value="ECO:0007669"/>
    <property type="project" value="TreeGrafter"/>
</dbReference>
<evidence type="ECO:0000256" key="15">
    <source>
        <dbReference type="ARBA" id="ARBA00034249"/>
    </source>
</evidence>
<evidence type="ECO:0000313" key="23">
    <source>
        <dbReference type="Proteomes" id="UP001314205"/>
    </source>
</evidence>
<keyword evidence="6" id="KW-0328">Glycosyltransferase</keyword>
<evidence type="ECO:0000256" key="19">
    <source>
        <dbReference type="ARBA" id="ARBA00076676"/>
    </source>
</evidence>
<name>A0AAV1LWL3_9NEOP</name>
<dbReference type="PANTHER" id="PTHR46059:SF1">
    <property type="entry name" value="BETA-GALACTOSIDE ALPHA-2,6-SIALYLTRANSFERASE"/>
    <property type="match status" value="1"/>
</dbReference>
<evidence type="ECO:0000256" key="5">
    <source>
        <dbReference type="ARBA" id="ARBA00022525"/>
    </source>
</evidence>
<evidence type="ECO:0000256" key="8">
    <source>
        <dbReference type="ARBA" id="ARBA00022692"/>
    </source>
</evidence>
<accession>A0AAV1LWL3</accession>
<evidence type="ECO:0000256" key="7">
    <source>
        <dbReference type="ARBA" id="ARBA00022679"/>
    </source>
</evidence>
<keyword evidence="8 21" id="KW-0812">Transmembrane</keyword>
<proteinExistence type="inferred from homology"/>
<comment type="caution">
    <text evidence="22">The sequence shown here is derived from an EMBL/GenBank/DDBJ whole genome shotgun (WGS) entry which is preliminary data.</text>
</comment>
<evidence type="ECO:0000256" key="18">
    <source>
        <dbReference type="ARBA" id="ARBA00076526"/>
    </source>
</evidence>
<dbReference type="InterPro" id="IPR001675">
    <property type="entry name" value="Glyco_trans_29"/>
</dbReference>